<accession>W4GHT1</accession>
<dbReference type="GeneID" id="20810021"/>
<dbReference type="PANTHER" id="PTHR35866">
    <property type="entry name" value="PUTATIVE-RELATED"/>
    <property type="match status" value="1"/>
</dbReference>
<dbReference type="InterPro" id="IPR005358">
    <property type="entry name" value="Puta_zinc/iron-chelating_dom"/>
</dbReference>
<protein>
    <recommendedName>
        <fullName evidence="2">Zinc/iron-chelating domain-containing protein</fullName>
    </recommendedName>
</protein>
<evidence type="ECO:0000313" key="1">
    <source>
        <dbReference type="EMBL" id="ETV78508.1"/>
    </source>
</evidence>
<dbReference type="Pfam" id="PF03692">
    <property type="entry name" value="CxxCxxCC"/>
    <property type="match status" value="1"/>
</dbReference>
<sequence length="198" mass="22298">MLSRLRSRWPTRIGQPSAPMMNIALHATRRLVSSSAAEPWFKAGLSFSCTKCGNCCSGTKGSVQFLDAEVDAMASKMEVDVPTFLKKYARRQGRGANSFFQLKQKRTATGFDCVFLDRKLVKGKAVCSLYQARPMQCRTWPYWPENLETRQTWERLKTAKDGCPGINKGPAAPVDEVLQQRDDMDAWRTAVEVPTKLK</sequence>
<proteinExistence type="predicted"/>
<dbReference type="VEuPathDB" id="FungiDB:H257_08025"/>
<dbReference type="OrthoDB" id="411785at2759"/>
<organism evidence="1">
    <name type="scientific">Aphanomyces astaci</name>
    <name type="common">Crayfish plague agent</name>
    <dbReference type="NCBI Taxonomy" id="112090"/>
    <lineage>
        <taxon>Eukaryota</taxon>
        <taxon>Sar</taxon>
        <taxon>Stramenopiles</taxon>
        <taxon>Oomycota</taxon>
        <taxon>Saprolegniomycetes</taxon>
        <taxon>Saprolegniales</taxon>
        <taxon>Verrucalvaceae</taxon>
        <taxon>Aphanomyces</taxon>
    </lineage>
</organism>
<gene>
    <name evidence="1" type="ORF">H257_08025</name>
</gene>
<dbReference type="RefSeq" id="XP_009832089.1">
    <property type="nucleotide sequence ID" value="XM_009833787.1"/>
</dbReference>
<reference evidence="1" key="1">
    <citation type="submission" date="2013-12" db="EMBL/GenBank/DDBJ databases">
        <title>The Genome Sequence of Aphanomyces astaci APO3.</title>
        <authorList>
            <consortium name="The Broad Institute Genomics Platform"/>
            <person name="Russ C."/>
            <person name="Tyler B."/>
            <person name="van West P."/>
            <person name="Dieguez-Uribeondo J."/>
            <person name="Young S.K."/>
            <person name="Zeng Q."/>
            <person name="Gargeya S."/>
            <person name="Fitzgerald M."/>
            <person name="Abouelleil A."/>
            <person name="Alvarado L."/>
            <person name="Chapman S.B."/>
            <person name="Gainer-Dewar J."/>
            <person name="Goldberg J."/>
            <person name="Griggs A."/>
            <person name="Gujja S."/>
            <person name="Hansen M."/>
            <person name="Howarth C."/>
            <person name="Imamovic A."/>
            <person name="Ireland A."/>
            <person name="Larimer J."/>
            <person name="McCowan C."/>
            <person name="Murphy C."/>
            <person name="Pearson M."/>
            <person name="Poon T.W."/>
            <person name="Priest M."/>
            <person name="Roberts A."/>
            <person name="Saif S."/>
            <person name="Shea T."/>
            <person name="Sykes S."/>
            <person name="Wortman J."/>
            <person name="Nusbaum C."/>
            <person name="Birren B."/>
        </authorList>
    </citation>
    <scope>NUCLEOTIDE SEQUENCE [LARGE SCALE GENOMIC DNA]</scope>
    <source>
        <strain evidence="1">APO3</strain>
    </source>
</reference>
<dbReference type="AlphaFoldDB" id="W4GHT1"/>
<name>W4GHT1_APHAT</name>
<evidence type="ECO:0008006" key="2">
    <source>
        <dbReference type="Google" id="ProtNLM"/>
    </source>
</evidence>
<dbReference type="PANTHER" id="PTHR35866:SF1">
    <property type="entry name" value="YKGJ FAMILY CYSTEINE CLUSTER PROTEIN"/>
    <property type="match status" value="1"/>
</dbReference>
<dbReference type="EMBL" id="KI913130">
    <property type="protein sequence ID" value="ETV78508.1"/>
    <property type="molecule type" value="Genomic_DNA"/>
</dbReference>